<feature type="domain" description="Gfo/Idh/MocA-like oxidoreductase C-terminal" evidence="3">
    <location>
        <begin position="148"/>
        <end position="329"/>
    </location>
</feature>
<dbReference type="RefSeq" id="WP_058183516.1">
    <property type="nucleotide sequence ID" value="NZ_LMTZ01000062.1"/>
</dbReference>
<accession>A0A0V7ZVD0</accession>
<sequence length="332" mass="36851">MYNLSRAPGAGPIKVGIIGTGYAAKLRAEAFLRDTRSDLVAVAGNTPHKTAAFAQQYNCEVVKGWEELIERQDVDLIVASTVNQHHGEIALAALSAGKHIVVEYPLSLDVTQGLEIIALAKAQNKLLHVGHIEVLGGLHSSLKERVPQLGKVFYTSYRTIKPQNPISLRWSYNHDLFGFPLMGALSRIYRLIDLFGDVKTVNCHNRFLNEDAQYYQGCICTAQLRFENGVLAEILYGKGKSLWQRERKFEVHGENGALIFEGAKGVLMQKKETVSIDLPSRKGLFYKDTNMVLEHLFEGAPLYISPEQSLYALRVAEAARNSAEKGLTVVVK</sequence>
<dbReference type="Gene3D" id="3.30.360.10">
    <property type="entry name" value="Dihydrodipicolinate Reductase, domain 2"/>
    <property type="match status" value="1"/>
</dbReference>
<feature type="domain" description="Gfo/Idh/MocA-like oxidoreductase N-terminal" evidence="2">
    <location>
        <begin position="13"/>
        <end position="131"/>
    </location>
</feature>
<proteinExistence type="inferred from homology"/>
<dbReference type="Pfam" id="PF01408">
    <property type="entry name" value="GFO_IDH_MocA"/>
    <property type="match status" value="1"/>
</dbReference>
<dbReference type="EMBL" id="LMTZ01000062">
    <property type="protein sequence ID" value="KST68474.1"/>
    <property type="molecule type" value="Genomic_DNA"/>
</dbReference>
<dbReference type="Proteomes" id="UP000053372">
    <property type="component" value="Unassembled WGS sequence"/>
</dbReference>
<dbReference type="InterPro" id="IPR000683">
    <property type="entry name" value="Gfo/Idh/MocA-like_OxRdtase_N"/>
</dbReference>
<dbReference type="GO" id="GO:0016740">
    <property type="term" value="F:transferase activity"/>
    <property type="evidence" value="ECO:0007669"/>
    <property type="project" value="UniProtKB-KW"/>
</dbReference>
<dbReference type="Gene3D" id="3.40.50.720">
    <property type="entry name" value="NAD(P)-binding Rossmann-like Domain"/>
    <property type="match status" value="1"/>
</dbReference>
<gene>
    <name evidence="4" type="ORF">BC008_00970</name>
</gene>
<evidence type="ECO:0000313" key="5">
    <source>
        <dbReference type="Proteomes" id="UP000053372"/>
    </source>
</evidence>
<evidence type="ECO:0000313" key="4">
    <source>
        <dbReference type="EMBL" id="KST68474.1"/>
    </source>
</evidence>
<dbReference type="InterPro" id="IPR036291">
    <property type="entry name" value="NAD(P)-bd_dom_sf"/>
</dbReference>
<reference evidence="4 5" key="1">
    <citation type="journal article" date="2015" name="Genome Announc.">
        <title>Draft Genome of the Euendolithic (true boring) Cyanobacterium Mastigocoleus testarum strain BC008.</title>
        <authorList>
            <person name="Guida B.S."/>
            <person name="Garcia-Pichel F."/>
        </authorList>
    </citation>
    <scope>NUCLEOTIDE SEQUENCE [LARGE SCALE GENOMIC DNA]</scope>
    <source>
        <strain evidence="4 5">BC008</strain>
    </source>
</reference>
<keyword evidence="4" id="KW-0808">Transferase</keyword>
<dbReference type="InterPro" id="IPR004104">
    <property type="entry name" value="Gfo/Idh/MocA-like_OxRdtase_C"/>
</dbReference>
<dbReference type="GO" id="GO:0000166">
    <property type="term" value="F:nucleotide binding"/>
    <property type="evidence" value="ECO:0007669"/>
    <property type="project" value="InterPro"/>
</dbReference>
<dbReference type="SUPFAM" id="SSF51735">
    <property type="entry name" value="NAD(P)-binding Rossmann-fold domains"/>
    <property type="match status" value="1"/>
</dbReference>
<evidence type="ECO:0000259" key="2">
    <source>
        <dbReference type="Pfam" id="PF01408"/>
    </source>
</evidence>
<protein>
    <submittedName>
        <fullName evidence="4">Glycosyl transferase family 2</fullName>
    </submittedName>
</protein>
<dbReference type="OrthoDB" id="455005at2"/>
<dbReference type="PANTHER" id="PTHR43377">
    <property type="entry name" value="BILIVERDIN REDUCTASE A"/>
    <property type="match status" value="1"/>
</dbReference>
<comment type="caution">
    <text evidence="4">The sequence shown here is derived from an EMBL/GenBank/DDBJ whole genome shotgun (WGS) entry which is preliminary data.</text>
</comment>
<dbReference type="AlphaFoldDB" id="A0A0V7ZVD0"/>
<dbReference type="InterPro" id="IPR051450">
    <property type="entry name" value="Gfo/Idh/MocA_Oxidoreductases"/>
</dbReference>
<evidence type="ECO:0000256" key="1">
    <source>
        <dbReference type="ARBA" id="ARBA00010928"/>
    </source>
</evidence>
<name>A0A0V7ZVD0_9CYAN</name>
<dbReference type="PANTHER" id="PTHR43377:SF10">
    <property type="entry name" value="BILIVERDIN REDUCTASE"/>
    <property type="match status" value="1"/>
</dbReference>
<dbReference type="Pfam" id="PF02894">
    <property type="entry name" value="GFO_IDH_MocA_C"/>
    <property type="match status" value="1"/>
</dbReference>
<comment type="similarity">
    <text evidence="1">Belongs to the Gfo/Idh/MocA family.</text>
</comment>
<keyword evidence="5" id="KW-1185">Reference proteome</keyword>
<evidence type="ECO:0000259" key="3">
    <source>
        <dbReference type="Pfam" id="PF02894"/>
    </source>
</evidence>
<organism evidence="4 5">
    <name type="scientific">Mastigocoleus testarum BC008</name>
    <dbReference type="NCBI Taxonomy" id="371196"/>
    <lineage>
        <taxon>Bacteria</taxon>
        <taxon>Bacillati</taxon>
        <taxon>Cyanobacteriota</taxon>
        <taxon>Cyanophyceae</taxon>
        <taxon>Nostocales</taxon>
        <taxon>Hapalosiphonaceae</taxon>
        <taxon>Mastigocoleus</taxon>
    </lineage>
</organism>